<dbReference type="PANTHER" id="PTHR42850">
    <property type="entry name" value="METALLOPHOSPHOESTERASE"/>
    <property type="match status" value="1"/>
</dbReference>
<dbReference type="SUPFAM" id="SSF56300">
    <property type="entry name" value="Metallo-dependent phosphatases"/>
    <property type="match status" value="1"/>
</dbReference>
<dbReference type="EC" id="3.1.3.16" evidence="2"/>
<evidence type="ECO:0000313" key="3">
    <source>
        <dbReference type="Proteomes" id="UP001267638"/>
    </source>
</evidence>
<protein>
    <submittedName>
        <fullName evidence="2">Serine/threonine protein phosphatase 1</fullName>
        <ecNumber evidence="2">3.1.3.16</ecNumber>
    </submittedName>
</protein>
<feature type="domain" description="Calcineurin-like phosphoesterase" evidence="1">
    <location>
        <begin position="6"/>
        <end position="198"/>
    </location>
</feature>
<dbReference type="PANTHER" id="PTHR42850:SF4">
    <property type="entry name" value="ZINC-DEPENDENT ENDOPOLYPHOSPHATASE"/>
    <property type="match status" value="1"/>
</dbReference>
<name>A0ABU1WZG4_SPHXE</name>
<dbReference type="InterPro" id="IPR050126">
    <property type="entry name" value="Ap4A_hydrolase"/>
</dbReference>
<proteinExistence type="predicted"/>
<organism evidence="2 3">
    <name type="scientific">Sphingobium xenophagum</name>
    <dbReference type="NCBI Taxonomy" id="121428"/>
    <lineage>
        <taxon>Bacteria</taxon>
        <taxon>Pseudomonadati</taxon>
        <taxon>Pseudomonadota</taxon>
        <taxon>Alphaproteobacteria</taxon>
        <taxon>Sphingomonadales</taxon>
        <taxon>Sphingomonadaceae</taxon>
        <taxon>Sphingobium</taxon>
    </lineage>
</organism>
<reference evidence="2 3" key="1">
    <citation type="submission" date="2023-07" db="EMBL/GenBank/DDBJ databases">
        <title>Sorghum-associated microbial communities from plants grown in Nebraska, USA.</title>
        <authorList>
            <person name="Schachtman D."/>
        </authorList>
    </citation>
    <scope>NUCLEOTIDE SEQUENCE [LARGE SCALE GENOMIC DNA]</scope>
    <source>
        <strain evidence="2 3">4256</strain>
    </source>
</reference>
<keyword evidence="2" id="KW-0378">Hydrolase</keyword>
<dbReference type="InterPro" id="IPR029052">
    <property type="entry name" value="Metallo-depent_PP-like"/>
</dbReference>
<dbReference type="Proteomes" id="UP001267638">
    <property type="component" value="Unassembled WGS sequence"/>
</dbReference>
<sequence length="236" mass="26133">MGADRRVYAIGDVHGRMDLLDMLLDMIAQDDASRGAAQLTLIFLGDLMDRGGDSRAVIERVMALIGSGGDVRCLQGNHEELFIAAARGDIRVMPTFRRMGAEQTLESYGLGPGRFPVMSDAEIIAWMLHHVPRAHVDFLDALPDWTEVGDYLFIHAGIRPGVAIEAQKSSDLRWIRRDFLNHDAPHSHMIVHGHSITPEVDERNNRIGIDTGAYRSGRLTALGLQGTARWTLQTTV</sequence>
<evidence type="ECO:0000259" key="1">
    <source>
        <dbReference type="Pfam" id="PF00149"/>
    </source>
</evidence>
<dbReference type="EMBL" id="JAVDWV010000005">
    <property type="protein sequence ID" value="MDR7154434.1"/>
    <property type="molecule type" value="Genomic_DNA"/>
</dbReference>
<dbReference type="Gene3D" id="3.60.21.10">
    <property type="match status" value="1"/>
</dbReference>
<gene>
    <name evidence="2" type="ORF">J2W40_001246</name>
</gene>
<evidence type="ECO:0000313" key="2">
    <source>
        <dbReference type="EMBL" id="MDR7154434.1"/>
    </source>
</evidence>
<dbReference type="GO" id="GO:0004722">
    <property type="term" value="F:protein serine/threonine phosphatase activity"/>
    <property type="evidence" value="ECO:0007669"/>
    <property type="project" value="UniProtKB-EC"/>
</dbReference>
<dbReference type="InterPro" id="IPR004843">
    <property type="entry name" value="Calcineurin-like_PHP"/>
</dbReference>
<accession>A0ABU1WZG4</accession>
<dbReference type="Pfam" id="PF00149">
    <property type="entry name" value="Metallophos"/>
    <property type="match status" value="1"/>
</dbReference>
<comment type="caution">
    <text evidence="2">The sequence shown here is derived from an EMBL/GenBank/DDBJ whole genome shotgun (WGS) entry which is preliminary data.</text>
</comment>
<keyword evidence="3" id="KW-1185">Reference proteome</keyword>